<accession>A0A0A8Z3L1</accession>
<reference evidence="1" key="2">
    <citation type="journal article" date="2015" name="Data Brief">
        <title>Shoot transcriptome of the giant reed, Arundo donax.</title>
        <authorList>
            <person name="Barrero R.A."/>
            <person name="Guerrero F.D."/>
            <person name="Moolhuijzen P."/>
            <person name="Goolsby J.A."/>
            <person name="Tidwell J."/>
            <person name="Bellgard S.E."/>
            <person name="Bellgard M.I."/>
        </authorList>
    </citation>
    <scope>NUCLEOTIDE SEQUENCE</scope>
    <source>
        <tissue evidence="1">Shoot tissue taken approximately 20 cm above the soil surface</tissue>
    </source>
</reference>
<reference evidence="1" key="1">
    <citation type="submission" date="2014-09" db="EMBL/GenBank/DDBJ databases">
        <authorList>
            <person name="Magalhaes I.L.F."/>
            <person name="Oliveira U."/>
            <person name="Santos F.R."/>
            <person name="Vidigal T.H.D.A."/>
            <person name="Brescovit A.D."/>
            <person name="Santos A.J."/>
        </authorList>
    </citation>
    <scope>NUCLEOTIDE SEQUENCE</scope>
    <source>
        <tissue evidence="1">Shoot tissue taken approximately 20 cm above the soil surface</tissue>
    </source>
</reference>
<proteinExistence type="predicted"/>
<sequence>MLKRSFNGGKILLYSLRN</sequence>
<evidence type="ECO:0000313" key="1">
    <source>
        <dbReference type="EMBL" id="JAD29432.1"/>
    </source>
</evidence>
<dbReference type="AlphaFoldDB" id="A0A0A8Z3L1"/>
<protein>
    <submittedName>
        <fullName evidence="1">Uncharacterized protein</fullName>
    </submittedName>
</protein>
<dbReference type="EMBL" id="GBRH01268463">
    <property type="protein sequence ID" value="JAD29432.1"/>
    <property type="molecule type" value="Transcribed_RNA"/>
</dbReference>
<name>A0A0A8Z3L1_ARUDO</name>
<organism evidence="1">
    <name type="scientific">Arundo donax</name>
    <name type="common">Giant reed</name>
    <name type="synonym">Donax arundinaceus</name>
    <dbReference type="NCBI Taxonomy" id="35708"/>
    <lineage>
        <taxon>Eukaryota</taxon>
        <taxon>Viridiplantae</taxon>
        <taxon>Streptophyta</taxon>
        <taxon>Embryophyta</taxon>
        <taxon>Tracheophyta</taxon>
        <taxon>Spermatophyta</taxon>
        <taxon>Magnoliopsida</taxon>
        <taxon>Liliopsida</taxon>
        <taxon>Poales</taxon>
        <taxon>Poaceae</taxon>
        <taxon>PACMAD clade</taxon>
        <taxon>Arundinoideae</taxon>
        <taxon>Arundineae</taxon>
        <taxon>Arundo</taxon>
    </lineage>
</organism>